<proteinExistence type="predicted"/>
<feature type="transmembrane region" description="Helical" evidence="2">
    <location>
        <begin position="136"/>
        <end position="155"/>
    </location>
</feature>
<feature type="transmembrane region" description="Helical" evidence="2">
    <location>
        <begin position="109"/>
        <end position="130"/>
    </location>
</feature>
<accession>A0A919FBR1</accession>
<reference evidence="3" key="1">
    <citation type="journal article" date="2014" name="Int. J. Syst. Evol. Microbiol.">
        <title>Complete genome sequence of Corynebacterium casei LMG S-19264T (=DSM 44701T), isolated from a smear-ripened cheese.</title>
        <authorList>
            <consortium name="US DOE Joint Genome Institute (JGI-PGF)"/>
            <person name="Walter F."/>
            <person name="Albersmeier A."/>
            <person name="Kalinowski J."/>
            <person name="Ruckert C."/>
        </authorList>
    </citation>
    <scope>NUCLEOTIDE SEQUENCE</scope>
    <source>
        <strain evidence="3">JCM 4646</strain>
    </source>
</reference>
<dbReference type="EMBL" id="BNBO01000001">
    <property type="protein sequence ID" value="GHH59872.1"/>
    <property type="molecule type" value="Genomic_DNA"/>
</dbReference>
<organism evidence="3 4">
    <name type="scientific">Kitasatospora indigofera</name>
    <dbReference type="NCBI Taxonomy" id="67307"/>
    <lineage>
        <taxon>Bacteria</taxon>
        <taxon>Bacillati</taxon>
        <taxon>Actinomycetota</taxon>
        <taxon>Actinomycetes</taxon>
        <taxon>Kitasatosporales</taxon>
        <taxon>Streptomycetaceae</taxon>
        <taxon>Kitasatospora</taxon>
    </lineage>
</organism>
<feature type="region of interest" description="Disordered" evidence="1">
    <location>
        <begin position="1"/>
        <end position="25"/>
    </location>
</feature>
<reference evidence="3" key="2">
    <citation type="submission" date="2020-09" db="EMBL/GenBank/DDBJ databases">
        <authorList>
            <person name="Sun Q."/>
            <person name="Ohkuma M."/>
        </authorList>
    </citation>
    <scope>NUCLEOTIDE SEQUENCE</scope>
    <source>
        <strain evidence="3">JCM 4646</strain>
    </source>
</reference>
<evidence type="ECO:0000256" key="1">
    <source>
        <dbReference type="SAM" id="MobiDB-lite"/>
    </source>
</evidence>
<sequence length="261" mass="26887">MKPALNSPAPADAPPGPRRHGPPPAGGLRRAGWIAVTASATAIGLVSARYFTLDPDSFLPEQRVTYLANLAPLMLHVGGGVVALVLGPWQFPQRLRTRGPAVHRLIGRVYLAAALATAAGGLLLVPKGLFGPIAPLGFAALAVLLLVATVAAFVSIRRGAVARHQIWMIRSYALIFTGVTFRLWISGFSAVGVPFGQAYGSGAWGAWLLNLLVAEHLVARLRPGRPAAGVAPGSGGAPDGAGRADGSDGSGADRPADRRDG</sequence>
<feature type="region of interest" description="Disordered" evidence="1">
    <location>
        <begin position="227"/>
        <end position="261"/>
    </location>
</feature>
<dbReference type="RefSeq" id="WP_190208943.1">
    <property type="nucleotide sequence ID" value="NZ_BNBO01000001.1"/>
</dbReference>
<dbReference type="AlphaFoldDB" id="A0A919FBR1"/>
<feature type="transmembrane region" description="Helical" evidence="2">
    <location>
        <begin position="31"/>
        <end position="51"/>
    </location>
</feature>
<evidence type="ECO:0000313" key="3">
    <source>
        <dbReference type="EMBL" id="GHH59872.1"/>
    </source>
</evidence>
<keyword evidence="2" id="KW-1133">Transmembrane helix</keyword>
<evidence type="ECO:0008006" key="5">
    <source>
        <dbReference type="Google" id="ProtNLM"/>
    </source>
</evidence>
<dbReference type="Proteomes" id="UP000617734">
    <property type="component" value="Unassembled WGS sequence"/>
</dbReference>
<keyword evidence="2" id="KW-0812">Transmembrane</keyword>
<dbReference type="Pfam" id="PF10067">
    <property type="entry name" value="DUF2306"/>
    <property type="match status" value="1"/>
</dbReference>
<dbReference type="InterPro" id="IPR018750">
    <property type="entry name" value="DUF2306_membrane"/>
</dbReference>
<feature type="transmembrane region" description="Helical" evidence="2">
    <location>
        <begin position="197"/>
        <end position="218"/>
    </location>
</feature>
<keyword evidence="2" id="KW-0472">Membrane</keyword>
<dbReference type="GeneID" id="95350918"/>
<feature type="transmembrane region" description="Helical" evidence="2">
    <location>
        <begin position="167"/>
        <end position="185"/>
    </location>
</feature>
<comment type="caution">
    <text evidence="3">The sequence shown here is derived from an EMBL/GenBank/DDBJ whole genome shotgun (WGS) entry which is preliminary data.</text>
</comment>
<keyword evidence="4" id="KW-1185">Reference proteome</keyword>
<gene>
    <name evidence="3" type="ORF">GCM10018781_03840</name>
</gene>
<protein>
    <recommendedName>
        <fullName evidence="5">DUF2306 domain-containing protein</fullName>
    </recommendedName>
</protein>
<name>A0A919FBR1_9ACTN</name>
<evidence type="ECO:0000256" key="2">
    <source>
        <dbReference type="SAM" id="Phobius"/>
    </source>
</evidence>
<evidence type="ECO:0000313" key="4">
    <source>
        <dbReference type="Proteomes" id="UP000617734"/>
    </source>
</evidence>
<feature type="transmembrane region" description="Helical" evidence="2">
    <location>
        <begin position="71"/>
        <end position="89"/>
    </location>
</feature>